<proteinExistence type="predicted"/>
<evidence type="ECO:0000259" key="1">
    <source>
        <dbReference type="PROSITE" id="PS51186"/>
    </source>
</evidence>
<keyword evidence="3" id="KW-1185">Reference proteome</keyword>
<dbReference type="InterPro" id="IPR052777">
    <property type="entry name" value="Acetyltransferase_Enz"/>
</dbReference>
<dbReference type="CDD" id="cd04301">
    <property type="entry name" value="NAT_SF"/>
    <property type="match status" value="1"/>
</dbReference>
<dbReference type="PROSITE" id="PS51186">
    <property type="entry name" value="GNAT"/>
    <property type="match status" value="1"/>
</dbReference>
<dbReference type="Proteomes" id="UP000295741">
    <property type="component" value="Unassembled WGS sequence"/>
</dbReference>
<protein>
    <submittedName>
        <fullName evidence="2">Acetyltransferase (GNAT) family protein</fullName>
    </submittedName>
</protein>
<dbReference type="AlphaFoldDB" id="A0A4R6IXA9"/>
<evidence type="ECO:0000313" key="2">
    <source>
        <dbReference type="EMBL" id="TDO26525.1"/>
    </source>
</evidence>
<dbReference type="SUPFAM" id="SSF55729">
    <property type="entry name" value="Acyl-CoA N-acyltransferases (Nat)"/>
    <property type="match status" value="1"/>
</dbReference>
<dbReference type="InterPro" id="IPR000182">
    <property type="entry name" value="GNAT_dom"/>
</dbReference>
<dbReference type="RefSeq" id="WP_133474370.1">
    <property type="nucleotide sequence ID" value="NZ_SNWP01000011.1"/>
</dbReference>
<name>A0A4R6IXA9_9BACT</name>
<dbReference type="Gene3D" id="3.40.630.30">
    <property type="match status" value="1"/>
</dbReference>
<feature type="domain" description="N-acetyltransferase" evidence="1">
    <location>
        <begin position="2"/>
        <end position="157"/>
    </location>
</feature>
<comment type="caution">
    <text evidence="2">The sequence shown here is derived from an EMBL/GenBank/DDBJ whole genome shotgun (WGS) entry which is preliminary data.</text>
</comment>
<dbReference type="InterPro" id="IPR016181">
    <property type="entry name" value="Acyl_CoA_acyltransferase"/>
</dbReference>
<dbReference type="PANTHER" id="PTHR43305:SF1">
    <property type="entry name" value="FAMILY N-ACETYLTRANSFERASE, PUTATIVE (AFU_ORTHOLOGUE AFUA_2G01380)-RELATED"/>
    <property type="match status" value="1"/>
</dbReference>
<keyword evidence="2" id="KW-0808">Transferase</keyword>
<organism evidence="2 3">
    <name type="scientific">Sediminibacterium goheungense</name>
    <dbReference type="NCBI Taxonomy" id="1086393"/>
    <lineage>
        <taxon>Bacteria</taxon>
        <taxon>Pseudomonadati</taxon>
        <taxon>Bacteroidota</taxon>
        <taxon>Chitinophagia</taxon>
        <taxon>Chitinophagales</taxon>
        <taxon>Chitinophagaceae</taxon>
        <taxon>Sediminibacterium</taxon>
    </lineage>
</organism>
<dbReference type="PANTHER" id="PTHR43305">
    <property type="entry name" value="FAMILY N-ACETYLTRANSFERASE, PUTATIVE (AFU_ORTHOLOGUE AFUA_2G01380)-RELATED"/>
    <property type="match status" value="1"/>
</dbReference>
<reference evidence="2 3" key="1">
    <citation type="submission" date="2019-03" db="EMBL/GenBank/DDBJ databases">
        <title>Genomic Encyclopedia of Archaeal and Bacterial Type Strains, Phase II (KMG-II): from individual species to whole genera.</title>
        <authorList>
            <person name="Goeker M."/>
        </authorList>
    </citation>
    <scope>NUCLEOTIDE SEQUENCE [LARGE SCALE GENOMIC DNA]</scope>
    <source>
        <strain evidence="2 3">DSM 28323</strain>
    </source>
</reference>
<dbReference type="Pfam" id="PF00583">
    <property type="entry name" value="Acetyltransf_1"/>
    <property type="match status" value="1"/>
</dbReference>
<dbReference type="GO" id="GO:0016747">
    <property type="term" value="F:acyltransferase activity, transferring groups other than amino-acyl groups"/>
    <property type="evidence" value="ECO:0007669"/>
    <property type="project" value="InterPro"/>
</dbReference>
<accession>A0A4R6IXA9</accession>
<dbReference type="EMBL" id="SNWP01000011">
    <property type="protein sequence ID" value="TDO26525.1"/>
    <property type="molecule type" value="Genomic_DNA"/>
</dbReference>
<evidence type="ECO:0000313" key="3">
    <source>
        <dbReference type="Proteomes" id="UP000295741"/>
    </source>
</evidence>
<gene>
    <name evidence="2" type="ORF">BC659_1832</name>
</gene>
<sequence length="159" mass="18072">MLAIQKISTQNAALETVRQLFLEYAAELQADLCFQSFDAEVKDPLKKYGPPLGVLFLAYWNEEPAGCIALQPLADAGVCEMKRLYVKPAFRKYGIGRALVEHLLEAAESLGYTRMRLDTLDRLQPAIRLYEQYGFEVINAYYENPLPGVVYMERIVNSE</sequence>
<dbReference type="OrthoDB" id="9803233at2"/>